<dbReference type="RefSeq" id="WP_154766763.1">
    <property type="nucleotide sequence ID" value="NZ_WLYK01000001.1"/>
</dbReference>
<gene>
    <name evidence="2" type="ORF">GIS00_02230</name>
</gene>
<feature type="chain" id="PRO_5038445636" evidence="1">
    <location>
        <begin position="37"/>
        <end position="322"/>
    </location>
</feature>
<evidence type="ECO:0000313" key="3">
    <source>
        <dbReference type="Proteomes" id="UP000460221"/>
    </source>
</evidence>
<feature type="signal peptide" evidence="1">
    <location>
        <begin position="1"/>
        <end position="36"/>
    </location>
</feature>
<dbReference type="EMBL" id="WLYK01000001">
    <property type="protein sequence ID" value="MTD12762.1"/>
    <property type="molecule type" value="Genomic_DNA"/>
</dbReference>
<keyword evidence="1" id="KW-0732">Signal</keyword>
<keyword evidence="3" id="KW-1185">Reference proteome</keyword>
<comment type="caution">
    <text evidence="2">The sequence shown here is derived from an EMBL/GenBank/DDBJ whole genome shotgun (WGS) entry which is preliminary data.</text>
</comment>
<accession>A0A7K1FF77</accession>
<evidence type="ECO:0000256" key="1">
    <source>
        <dbReference type="SAM" id="SignalP"/>
    </source>
</evidence>
<dbReference type="Proteomes" id="UP000460221">
    <property type="component" value="Unassembled WGS sequence"/>
</dbReference>
<reference evidence="2 3" key="1">
    <citation type="submission" date="2019-11" db="EMBL/GenBank/DDBJ databases">
        <authorList>
            <person name="Jiang L.-Q."/>
        </authorList>
    </citation>
    <scope>NUCLEOTIDE SEQUENCE [LARGE SCALE GENOMIC DNA]</scope>
    <source>
        <strain evidence="2 3">YIM 132087</strain>
    </source>
</reference>
<evidence type="ECO:0000313" key="2">
    <source>
        <dbReference type="EMBL" id="MTD12762.1"/>
    </source>
</evidence>
<sequence>MRSTTSLSAALPQTRRARRPIRTALLVLAVALPGLAACTADPGSAAEFDGIGYSQSALGDRVQQVIDEQAGGTSTTLSRQSANRTQLTDVIRSHLIGKAAAAAGISVTPGEVQETVQSSGIDPAAVAQSLQIPLADVPATLGDLVLVSKIATATGGAVTTDVVSTTYEGVVVPDRAAGIALRSAIQADPGNAVALMDATGGRRGSQVISSAEAHAVEGAAGLFRAAVGDVVVVPQANGVVVALITARSSQQQVIQLGTLGSGLEGLLEVERVILSTVAATSAIEVNPRFGLWDPVSVSVVPDPLAAVPDVPAPGTGLTAAPA</sequence>
<protein>
    <submittedName>
        <fullName evidence="2">Uncharacterized protein</fullName>
    </submittedName>
</protein>
<dbReference type="AlphaFoldDB" id="A0A7K1FF77"/>
<proteinExistence type="predicted"/>
<organism evidence="2 3">
    <name type="scientific">Nakamurella alba</name>
    <dbReference type="NCBI Taxonomy" id="2665158"/>
    <lineage>
        <taxon>Bacteria</taxon>
        <taxon>Bacillati</taxon>
        <taxon>Actinomycetota</taxon>
        <taxon>Actinomycetes</taxon>
        <taxon>Nakamurellales</taxon>
        <taxon>Nakamurellaceae</taxon>
        <taxon>Nakamurella</taxon>
    </lineage>
</organism>
<name>A0A7K1FF77_9ACTN</name>